<feature type="transmembrane region" description="Helical" evidence="2">
    <location>
        <begin position="107"/>
        <end position="128"/>
    </location>
</feature>
<evidence type="ECO:0008006" key="5">
    <source>
        <dbReference type="Google" id="ProtNLM"/>
    </source>
</evidence>
<dbReference type="EMBL" id="JAPFFF010000064">
    <property type="protein sequence ID" value="KAK8836703.1"/>
    <property type="molecule type" value="Genomic_DNA"/>
</dbReference>
<reference evidence="3 4" key="1">
    <citation type="submission" date="2024-04" db="EMBL/GenBank/DDBJ databases">
        <title>Tritrichomonas musculus Genome.</title>
        <authorList>
            <person name="Alves-Ferreira E."/>
            <person name="Grigg M."/>
            <person name="Lorenzi H."/>
            <person name="Galac M."/>
        </authorList>
    </citation>
    <scope>NUCLEOTIDE SEQUENCE [LARGE SCALE GENOMIC DNA]</scope>
    <source>
        <strain evidence="3 4">EAF2021</strain>
    </source>
</reference>
<proteinExistence type="predicted"/>
<keyword evidence="2" id="KW-0472">Membrane</keyword>
<feature type="region of interest" description="Disordered" evidence="1">
    <location>
        <begin position="285"/>
        <end position="313"/>
    </location>
</feature>
<comment type="caution">
    <text evidence="3">The sequence shown here is derived from an EMBL/GenBank/DDBJ whole genome shotgun (WGS) entry which is preliminary data.</text>
</comment>
<sequence>MDCLCQECFYECCDIDDDIIRNKDTPIAKKIVSIILIIGIGVCLILGCFFDFKYYQQTTPYFIKSGGYPSTICLIVIITALASALALFFLILYFICGFCCKSCPCMWGAFNFMILACIVLQFVIYVLGTSKNGSDGMKCSKPLAECYYGMYNQTLSKITDESNYYKYYERWQEFYNWYLGKLGNLHSICGKYLGPALAIAIVQFVIYVTLIMIYGGWECISEKCCCCCCKDVDCDKCWNCGKSKEQVSNEEDKSADDLKNENNNMVPNQNNQNIYSMIPNQNNQNNNIIPDQNNQNNNIVSEQNNQNNNDLIPNQNYITSLKI</sequence>
<feature type="transmembrane region" description="Helical" evidence="2">
    <location>
        <begin position="192"/>
        <end position="217"/>
    </location>
</feature>
<protein>
    <recommendedName>
        <fullName evidence="5">Tetraspanin family protein</fullName>
    </recommendedName>
</protein>
<evidence type="ECO:0000313" key="3">
    <source>
        <dbReference type="EMBL" id="KAK8836703.1"/>
    </source>
</evidence>
<organism evidence="3 4">
    <name type="scientific">Tritrichomonas musculus</name>
    <dbReference type="NCBI Taxonomy" id="1915356"/>
    <lineage>
        <taxon>Eukaryota</taxon>
        <taxon>Metamonada</taxon>
        <taxon>Parabasalia</taxon>
        <taxon>Tritrichomonadida</taxon>
        <taxon>Tritrichomonadidae</taxon>
        <taxon>Tritrichomonas</taxon>
    </lineage>
</organism>
<gene>
    <name evidence="3" type="ORF">M9Y10_037640</name>
</gene>
<feature type="transmembrane region" description="Helical" evidence="2">
    <location>
        <begin position="31"/>
        <end position="52"/>
    </location>
</feature>
<keyword evidence="4" id="KW-1185">Reference proteome</keyword>
<keyword evidence="2" id="KW-0812">Transmembrane</keyword>
<evidence type="ECO:0000256" key="2">
    <source>
        <dbReference type="SAM" id="Phobius"/>
    </source>
</evidence>
<name>A0ABR2GSV8_9EUKA</name>
<accession>A0ABR2GSV8</accession>
<keyword evidence="2" id="KW-1133">Transmembrane helix</keyword>
<dbReference type="Proteomes" id="UP001470230">
    <property type="component" value="Unassembled WGS sequence"/>
</dbReference>
<evidence type="ECO:0000313" key="4">
    <source>
        <dbReference type="Proteomes" id="UP001470230"/>
    </source>
</evidence>
<feature type="transmembrane region" description="Helical" evidence="2">
    <location>
        <begin position="72"/>
        <end position="95"/>
    </location>
</feature>
<evidence type="ECO:0000256" key="1">
    <source>
        <dbReference type="SAM" id="MobiDB-lite"/>
    </source>
</evidence>